<evidence type="ECO:0000259" key="6">
    <source>
        <dbReference type="PROSITE" id="PS50913"/>
    </source>
</evidence>
<feature type="coiled-coil region" evidence="4">
    <location>
        <begin position="127"/>
        <end position="323"/>
    </location>
</feature>
<dbReference type="InterPro" id="IPR000237">
    <property type="entry name" value="GRIP_dom"/>
</dbReference>
<comment type="subcellular location">
    <subcellularLocation>
        <location evidence="1">Golgi apparatus</location>
    </subcellularLocation>
</comment>
<dbReference type="Ensembl" id="ENSOMYT00000087543.2">
    <property type="protein sequence ID" value="ENSOMYP00000080320.2"/>
    <property type="gene ID" value="ENSOMYG00000037166.2"/>
</dbReference>
<keyword evidence="8" id="KW-1185">Reference proteome</keyword>
<evidence type="ECO:0000256" key="5">
    <source>
        <dbReference type="SAM" id="MobiDB-lite"/>
    </source>
</evidence>
<feature type="region of interest" description="Disordered" evidence="5">
    <location>
        <begin position="802"/>
        <end position="832"/>
    </location>
</feature>
<keyword evidence="3 4" id="KW-0175">Coiled coil</keyword>
<reference evidence="7" key="2">
    <citation type="submission" date="2025-08" db="UniProtKB">
        <authorList>
            <consortium name="Ensembl"/>
        </authorList>
    </citation>
    <scope>IDENTIFICATION</scope>
</reference>
<dbReference type="GO" id="GO:0031267">
    <property type="term" value="F:small GTPase binding"/>
    <property type="evidence" value="ECO:0007669"/>
    <property type="project" value="TreeGrafter"/>
</dbReference>
<reference evidence="7" key="1">
    <citation type="submission" date="2020-07" db="EMBL/GenBank/DDBJ databases">
        <title>A long reads based de novo assembly of the rainbow trout Arlee double haploid line genome.</title>
        <authorList>
            <person name="Gao G."/>
            <person name="Palti Y."/>
        </authorList>
    </citation>
    <scope>NUCLEOTIDE SEQUENCE [LARGE SCALE GENOMIC DNA]</scope>
</reference>
<accession>A0A8C7TK74</accession>
<protein>
    <submittedName>
        <fullName evidence="7">Thyroid hormone receptor interactor 11</fullName>
    </submittedName>
</protein>
<dbReference type="PANTHER" id="PTHR18921:SF2">
    <property type="entry name" value="THYROID RECEPTOR-INTERACTING PROTEIN 11"/>
    <property type="match status" value="1"/>
</dbReference>
<reference evidence="7" key="3">
    <citation type="submission" date="2025-09" db="UniProtKB">
        <authorList>
            <consortium name="Ensembl"/>
        </authorList>
    </citation>
    <scope>IDENTIFICATION</scope>
</reference>
<feature type="coiled-coil region" evidence="4">
    <location>
        <begin position="1517"/>
        <end position="1646"/>
    </location>
</feature>
<feature type="coiled-coil region" evidence="4">
    <location>
        <begin position="10"/>
        <end position="69"/>
    </location>
</feature>
<dbReference type="Proteomes" id="UP000694395">
    <property type="component" value="Chromosome 25"/>
</dbReference>
<feature type="coiled-coil region" evidence="4">
    <location>
        <begin position="400"/>
        <end position="673"/>
    </location>
</feature>
<dbReference type="Gene3D" id="1.10.287.1490">
    <property type="match status" value="1"/>
</dbReference>
<feature type="compositionally biased region" description="Low complexity" evidence="5">
    <location>
        <begin position="806"/>
        <end position="821"/>
    </location>
</feature>
<feature type="coiled-coil region" evidence="4">
    <location>
        <begin position="897"/>
        <end position="931"/>
    </location>
</feature>
<feature type="coiled-coil region" evidence="4">
    <location>
        <begin position="1390"/>
        <end position="1491"/>
    </location>
</feature>
<dbReference type="GeneTree" id="ENSGT00710000106769"/>
<organism evidence="7 8">
    <name type="scientific">Oncorhynchus mykiss</name>
    <name type="common">Rainbow trout</name>
    <name type="synonym">Salmo gairdneri</name>
    <dbReference type="NCBI Taxonomy" id="8022"/>
    <lineage>
        <taxon>Eukaryota</taxon>
        <taxon>Metazoa</taxon>
        <taxon>Chordata</taxon>
        <taxon>Craniata</taxon>
        <taxon>Vertebrata</taxon>
        <taxon>Euteleostomi</taxon>
        <taxon>Actinopterygii</taxon>
        <taxon>Neopterygii</taxon>
        <taxon>Teleostei</taxon>
        <taxon>Protacanthopterygii</taxon>
        <taxon>Salmoniformes</taxon>
        <taxon>Salmonidae</taxon>
        <taxon>Salmoninae</taxon>
        <taxon>Oncorhynchus</taxon>
    </lineage>
</organism>
<evidence type="ECO:0000313" key="7">
    <source>
        <dbReference type="Ensembl" id="ENSOMYP00000080320.2"/>
    </source>
</evidence>
<dbReference type="PANTHER" id="PTHR18921">
    <property type="entry name" value="MYOSIN HEAVY CHAIN - RELATED"/>
    <property type="match status" value="1"/>
</dbReference>
<evidence type="ECO:0000313" key="8">
    <source>
        <dbReference type="Proteomes" id="UP000694395"/>
    </source>
</evidence>
<dbReference type="PROSITE" id="PS50913">
    <property type="entry name" value="GRIP"/>
    <property type="match status" value="1"/>
</dbReference>
<dbReference type="GO" id="GO:0007030">
    <property type="term" value="P:Golgi organization"/>
    <property type="evidence" value="ECO:0007669"/>
    <property type="project" value="TreeGrafter"/>
</dbReference>
<feature type="compositionally biased region" description="Basic and acidic residues" evidence="5">
    <location>
        <begin position="822"/>
        <end position="832"/>
    </location>
</feature>
<evidence type="ECO:0000256" key="2">
    <source>
        <dbReference type="ARBA" id="ARBA00023034"/>
    </source>
</evidence>
<dbReference type="GO" id="GO:0006888">
    <property type="term" value="P:endoplasmic reticulum to Golgi vesicle-mediated transport"/>
    <property type="evidence" value="ECO:0007669"/>
    <property type="project" value="TreeGrafter"/>
</dbReference>
<feature type="domain" description="GRIP" evidence="6">
    <location>
        <begin position="1653"/>
        <end position="1702"/>
    </location>
</feature>
<keyword evidence="2" id="KW-0333">Golgi apparatus</keyword>
<name>A0A8C7TK74_ONCMY</name>
<feature type="coiled-coil region" evidence="4">
    <location>
        <begin position="1041"/>
        <end position="1172"/>
    </location>
</feature>
<proteinExistence type="predicted"/>
<dbReference type="GO" id="GO:0005794">
    <property type="term" value="C:Golgi apparatus"/>
    <property type="evidence" value="ECO:0007669"/>
    <property type="project" value="UniProtKB-SubCell"/>
</dbReference>
<sequence>IIFLFILFQYVRLKRIHAELEEKLEASEIQNKQQSAEYRTLMQQKDVEISHLKARQSGLQEEVQKLQHSAQSATSDPAVLPVTTASSSTTTTSSSYMSRPLGAPHHQGFHGSDEMDFGDVIWSQQEINRLSTEVMRLEAEVSHWRRVSQASVAPGAGNGDQGEVLKLQRIIKEMGREVDEHQHELAALQDAQRQKMADVIRRHRDELAEYEERIEELEEQKQTGGEEEEQTGANALQESSMLSDLQNTIQSLQEAAEERLKEEQDEQLKELTANLEEAGKRQATLQQEKEEAQAENAELLQNYTRLQTSVTELQSRVQEQEGKARNKAQLDQEIQGLRNALAGTVYVIRLWFVTHICVMPYKQVSKVYISQTRGKVTRLRQGYAVSLCCVSTLQHVISVKEQLSVQLKESEAVVARLQSELSTTADQRAALQQELKAQQEKLSHSAFTLNDLHMGKQQLEDTVKELRDKLGRATEMGKEARRETQEFQRTIQEREEQLSAARAELCEAGERGRESGASIEQLEVLRRELAEMRSSQEKMMSEDYEMKMEKQRLKTEAEQAQGRIEELARQVREVQAALTRTVLEKDTRIKALKLEKSQLEGELGQAEKGLQEQTRQYQQTIEELTAARSMDASALQTEHERTVRLNQEKDLEISQLKRDVEQMSSDHRDTNEMLSITVAGQKQLSDLLQEKDSFTESLRANMAATQRELEAGVQAATQEAETLRGALEEKDKQLGGMKEDNSHLKEEIDRLRDQQNRPQPSGLSEPRTLDIITELENEISQLKSTRDGLEEEGHSLKRRVEEQRGHLLSSQQSLLAQQNELEQAHQRHEQSRENYDRLIHAKDEEIGRLQQEVDHLGHTHSSQEQEVVILQQEDKTQSSLNNGENDNEKHDLSKVEINRLVKGIKEKETEISQLNEKNLNLTRQLAQLVVSREEIGKLSQMLLQKDLEIQALHARVSLGGHSQDVMFLQQQLQAYAVEREQVLAVLNEKTRENSQLRGDYQRIMDIVAGKEAVLLKVQQENQRLSTMSDPSGSQEMFRETIQNLSRIIREKDIEIDALTQKCQTLVSVLQAGDSGGVSSNQFEELLQDRDTLKQQVKKMEEWKMQVITTVKNMQHESGQLVEELHKLQGQVDADNDCTSTLSVDYSRLIHSYEQKERKLGSLSHELAHVQQTISQLSSTKDVLLGKLDSVAQSPQVTPLSAALTSTAQHPAAVEPPRHQVAAPATPGNQEGLRQELESLRALLSERETMIRTLQENNHRLCNSAQVSDSEQRGHAEEARQVRERLDVLQRSVREKDLLIKTKGDQLTQSLRNRESDNEVLKQAVTNLKERALILEMDTRKLKDENEAVAQRSREKESEFRALQETNMQVSLLMREKEFERSAMSEKAAAMEKMLKDREQKSGELNQLLNELRSMQEKAVAFQQERDQVMLALKQKQMETTAIQTELQHVKDREQRLKLELDRLRNHLLEIEESYTREVLAAEDREAELRKRVTLLDDRLATSSSQVESTSHQASLQVESLQEQLSGTVRQRDEALTQLRAARDQVNQYAVSLSNLQMVLEQFQQEEKAMYSSELDKYKREKDEWRRKALKLEDVASALQINLDEANAALDSASRLTDQLDLKEEQLEELKKQVDVRQEMLEESQDKLMNLLNSTEGQVDQALMRNLFMGYFHTPKPKRSEVLRLMGSVLGLDKDEVNQLLEEEGGHGVGGWVSGWLGGRAVQSVPNTPQRPGSFSEMFVKFLEVESRPALPAPRLPVYDIKPLSAPPPGRTTSSAWRAAGESNPFLAPRSAAVPLMHHGSGSSSASGGHHHLLMKPISDNLPTFTPVPVSAESGGQVLKDLLKQ</sequence>
<evidence type="ECO:0000256" key="1">
    <source>
        <dbReference type="ARBA" id="ARBA00004555"/>
    </source>
</evidence>
<evidence type="ECO:0000256" key="4">
    <source>
        <dbReference type="SAM" id="Coils"/>
    </source>
</evidence>
<evidence type="ECO:0000256" key="3">
    <source>
        <dbReference type="ARBA" id="ARBA00023054"/>
    </source>
</evidence>